<gene>
    <name evidence="1" type="ORF">A3D71_04750</name>
</gene>
<evidence type="ECO:0000313" key="2">
    <source>
        <dbReference type="Proteomes" id="UP000177652"/>
    </source>
</evidence>
<sequence>MSLEQQQTIQDTADVAEEKDKMDLRPAIDFIEKNQQVYHKLTREIFAESQPTPVFQWARSLRFEKERKIRGPQMYPVEACQVLSRVPAVLAALSKLKTVSYEYADQIIEPVYHPDGTLRTGNTVEFDAFGTNREHPRRLLVGMTPYSGEAIYMTALPSTVYKDAEAARLYQQHVLLHEFFHTVEIARRSNEQRANILLETDGTQFTLQQWWTEFEQFVLDQRGLDQGEKPVSRYAAGYEHQLNATVRDSDNAVFTHALAEQVCESFVAYQQNIIPNDEGITDFKTHWPETWRQMDKLCRAKLIREDGNIDAL</sequence>
<name>A0A1F6DYG2_9BACT</name>
<dbReference type="Proteomes" id="UP000177652">
    <property type="component" value="Unassembled WGS sequence"/>
</dbReference>
<dbReference type="STRING" id="1798497.A3D71_04750"/>
<accession>A0A1F6DYG2</accession>
<dbReference type="AlphaFoldDB" id="A0A1F6DYG2"/>
<reference evidence="1 2" key="1">
    <citation type="journal article" date="2016" name="Nat. Commun.">
        <title>Thousands of microbial genomes shed light on interconnected biogeochemical processes in an aquifer system.</title>
        <authorList>
            <person name="Anantharaman K."/>
            <person name="Brown C.T."/>
            <person name="Hug L.A."/>
            <person name="Sharon I."/>
            <person name="Castelle C.J."/>
            <person name="Probst A.J."/>
            <person name="Thomas B.C."/>
            <person name="Singh A."/>
            <person name="Wilkins M.J."/>
            <person name="Karaoz U."/>
            <person name="Brodie E.L."/>
            <person name="Williams K.H."/>
            <person name="Hubbard S.S."/>
            <person name="Banfield J.F."/>
        </authorList>
    </citation>
    <scope>NUCLEOTIDE SEQUENCE [LARGE SCALE GENOMIC DNA]</scope>
</reference>
<proteinExistence type="predicted"/>
<evidence type="ECO:0000313" key="1">
    <source>
        <dbReference type="EMBL" id="OGG66330.1"/>
    </source>
</evidence>
<dbReference type="EMBL" id="MFLK01000012">
    <property type="protein sequence ID" value="OGG66330.1"/>
    <property type="molecule type" value="Genomic_DNA"/>
</dbReference>
<organism evidence="1 2">
    <name type="scientific">Candidatus Kaiserbacteria bacterium RIFCSPHIGHO2_02_FULL_55_20</name>
    <dbReference type="NCBI Taxonomy" id="1798497"/>
    <lineage>
        <taxon>Bacteria</taxon>
        <taxon>Candidatus Kaiseribacteriota</taxon>
    </lineage>
</organism>
<comment type="caution">
    <text evidence="1">The sequence shown here is derived from an EMBL/GenBank/DDBJ whole genome shotgun (WGS) entry which is preliminary data.</text>
</comment>
<protein>
    <submittedName>
        <fullName evidence="1">Uncharacterized protein</fullName>
    </submittedName>
</protein>